<dbReference type="KEGG" id="lrug:AB8B22_10940"/>
<dbReference type="InterPro" id="IPR000525">
    <property type="entry name" value="Initiator_Rep_WH1"/>
</dbReference>
<proteinExistence type="inferred from homology"/>
<dbReference type="Gene3D" id="1.10.10.10">
    <property type="entry name" value="Winged helix-like DNA-binding domain superfamily/Winged helix DNA-binding domain"/>
    <property type="match status" value="2"/>
</dbReference>
<name>A0AB39VKS1_9FUSO</name>
<evidence type="ECO:0000313" key="3">
    <source>
        <dbReference type="EMBL" id="XDU67863.1"/>
    </source>
</evidence>
<dbReference type="GO" id="GO:0006270">
    <property type="term" value="P:DNA replication initiation"/>
    <property type="evidence" value="ECO:0007669"/>
    <property type="project" value="InterPro"/>
</dbReference>
<comment type="similarity">
    <text evidence="1">Belongs to the initiator RepB protein family.</text>
</comment>
<dbReference type="InterPro" id="IPR036388">
    <property type="entry name" value="WH-like_DNA-bd_sf"/>
</dbReference>
<reference evidence="3" key="1">
    <citation type="submission" date="2024-07" db="EMBL/GenBank/DDBJ databases">
        <authorList>
            <person name="Li X.-J."/>
            <person name="Wang X."/>
        </authorList>
    </citation>
    <scope>NUCLEOTIDE SEQUENCE</scope>
    <source>
        <strain evidence="3">HSP-334</strain>
        <plasmid evidence="3">unnamed1</plasmid>
    </source>
</reference>
<accession>A0AB39VKS1</accession>
<dbReference type="GO" id="GO:0003887">
    <property type="term" value="F:DNA-directed DNA polymerase activity"/>
    <property type="evidence" value="ECO:0007669"/>
    <property type="project" value="InterPro"/>
</dbReference>
<dbReference type="InterPro" id="IPR036390">
    <property type="entry name" value="WH_DNA-bd_sf"/>
</dbReference>
<evidence type="ECO:0000259" key="2">
    <source>
        <dbReference type="Pfam" id="PF01051"/>
    </source>
</evidence>
<sequence length="318" mass="38574">MANEVVKFNNDMNTVALRKFNSVEINLLMAICSRIREQGLKYIEFDFRYLKHLTKFPYDDMKSFVNTLDKSYSKLLECHIRIGDDIEWTRFVLFTKYTINVEKQIITIGINEEFKYILNELTSDFTRFELDEFVNFKSTYTKEFYRRMKQFRYTGIWIVDIEEFKYLMDIPLNYKIDTIDKKVFKPIMNELGENYNLKIIKKYKKGLGRGRSRVSGFEFRFKKSNKKQKTDEAKDLAKILFENNLKTFDYAQANAYINRKIKIFDKIFDRYNYLNITNFKESKEQLIVTLKNVDDGHIQYFKFNNFNHFENWFKKYAI</sequence>
<keyword evidence="3" id="KW-0614">Plasmid</keyword>
<dbReference type="RefSeq" id="WP_369711975.1">
    <property type="nucleotide sequence ID" value="NZ_CP165645.1"/>
</dbReference>
<geneLocation type="plasmid" evidence="3">
    <name>unnamed1</name>
</geneLocation>
<feature type="domain" description="Initiator Rep protein WH1" evidence="2">
    <location>
        <begin position="6"/>
        <end position="149"/>
    </location>
</feature>
<dbReference type="Pfam" id="PF21205">
    <property type="entry name" value="Rep3_C"/>
    <property type="match status" value="1"/>
</dbReference>
<organism evidence="3">
    <name type="scientific">Leptotrichia rugosa</name>
    <dbReference type="NCBI Taxonomy" id="3239302"/>
    <lineage>
        <taxon>Bacteria</taxon>
        <taxon>Fusobacteriati</taxon>
        <taxon>Fusobacteriota</taxon>
        <taxon>Fusobacteriia</taxon>
        <taxon>Fusobacteriales</taxon>
        <taxon>Leptotrichiaceae</taxon>
        <taxon>Leptotrichia</taxon>
    </lineage>
</organism>
<dbReference type="Pfam" id="PF01051">
    <property type="entry name" value="Rep3_N"/>
    <property type="match status" value="1"/>
</dbReference>
<gene>
    <name evidence="3" type="ORF">AB8B22_10940</name>
</gene>
<dbReference type="EMBL" id="CP165645">
    <property type="protein sequence ID" value="XDU67863.1"/>
    <property type="molecule type" value="Genomic_DNA"/>
</dbReference>
<dbReference type="AlphaFoldDB" id="A0AB39VKS1"/>
<evidence type="ECO:0000256" key="1">
    <source>
        <dbReference type="ARBA" id="ARBA00038283"/>
    </source>
</evidence>
<dbReference type="SUPFAM" id="SSF46785">
    <property type="entry name" value="Winged helix' DNA-binding domain"/>
    <property type="match status" value="2"/>
</dbReference>
<protein>
    <submittedName>
        <fullName evidence="3">Replication initiation protein</fullName>
    </submittedName>
</protein>